<feature type="domain" description="N-acetyltransferase" evidence="1">
    <location>
        <begin position="29"/>
        <end position="184"/>
    </location>
</feature>
<dbReference type="Proteomes" id="UP000060787">
    <property type="component" value="Chromosome"/>
</dbReference>
<evidence type="ECO:0000259" key="1">
    <source>
        <dbReference type="PROSITE" id="PS51186"/>
    </source>
</evidence>
<name>A0A0S2FBW5_LYSAN</name>
<dbReference type="SUPFAM" id="SSF55729">
    <property type="entry name" value="Acyl-CoA N-acyltransferases (Nat)"/>
    <property type="match status" value="1"/>
</dbReference>
<dbReference type="AlphaFoldDB" id="A0A0S2FBW5"/>
<evidence type="ECO:0000313" key="3">
    <source>
        <dbReference type="Proteomes" id="UP000060787"/>
    </source>
</evidence>
<dbReference type="EMBL" id="CP011129">
    <property type="protein sequence ID" value="ALN81047.1"/>
    <property type="molecule type" value="Genomic_DNA"/>
</dbReference>
<dbReference type="PROSITE" id="PS51186">
    <property type="entry name" value="GNAT"/>
    <property type="match status" value="1"/>
</dbReference>
<dbReference type="Pfam" id="PF00583">
    <property type="entry name" value="Acetyltransf_1"/>
    <property type="match status" value="1"/>
</dbReference>
<dbReference type="PATRIC" id="fig|84531.8.peg.2929"/>
<dbReference type="STRING" id="84531.LA76x_2917"/>
<dbReference type="Gene3D" id="3.40.630.30">
    <property type="match status" value="1"/>
</dbReference>
<keyword evidence="3" id="KW-1185">Reference proteome</keyword>
<proteinExistence type="predicted"/>
<dbReference type="RefSeq" id="WP_057918202.1">
    <property type="nucleotide sequence ID" value="NZ_CP011129.1"/>
</dbReference>
<dbReference type="InterPro" id="IPR000182">
    <property type="entry name" value="GNAT_dom"/>
</dbReference>
<keyword evidence="2" id="KW-0808">Transferase</keyword>
<evidence type="ECO:0000313" key="2">
    <source>
        <dbReference type="EMBL" id="ALN81047.1"/>
    </source>
</evidence>
<dbReference type="GO" id="GO:0016747">
    <property type="term" value="F:acyltransferase activity, transferring groups other than amino-acyl groups"/>
    <property type="evidence" value="ECO:0007669"/>
    <property type="project" value="InterPro"/>
</dbReference>
<accession>A0A0S2FBW5</accession>
<gene>
    <name evidence="2" type="ORF">LA76x_2917</name>
</gene>
<dbReference type="KEGG" id="lab:LA76x_2917"/>
<dbReference type="InterPro" id="IPR016181">
    <property type="entry name" value="Acyl_CoA_acyltransferase"/>
</dbReference>
<sequence length="184" mass="20369">MNTSSTPFSVSLPAQPGRWSQTLRDRSQVLIRPIAPQDRTAERAFLEALSSEARRFRFLGQIKCPGEQLIDRLVDIDPASEVAFVAAVPDGSAERIVGVSRYSASADGNSCECAVTVLDDWQNKGLGSALMNHLIEIARQRGIRRMYSIDLAENVQMRDLATYLGFHVRIDPDNASQVIHELSL</sequence>
<organism evidence="2 3">
    <name type="scientific">Lysobacter antibioticus</name>
    <dbReference type="NCBI Taxonomy" id="84531"/>
    <lineage>
        <taxon>Bacteria</taxon>
        <taxon>Pseudomonadati</taxon>
        <taxon>Pseudomonadota</taxon>
        <taxon>Gammaproteobacteria</taxon>
        <taxon>Lysobacterales</taxon>
        <taxon>Lysobacteraceae</taxon>
        <taxon>Lysobacter</taxon>
    </lineage>
</organism>
<reference evidence="2 3" key="1">
    <citation type="journal article" date="2015" name="BMC Genomics">
        <title>Comparative genomics and metabolic profiling of the genus Lysobacter.</title>
        <authorList>
            <person name="de Bruijn I."/>
            <person name="Cheng X."/>
            <person name="de Jager V."/>
            <person name="Exposito R.G."/>
            <person name="Watrous J."/>
            <person name="Patel N."/>
            <person name="Postma J."/>
            <person name="Dorrestein P.C."/>
            <person name="Kobayashi D."/>
            <person name="Raaijmakers J.M."/>
        </authorList>
    </citation>
    <scope>NUCLEOTIDE SEQUENCE [LARGE SCALE GENOMIC DNA]</scope>
    <source>
        <strain evidence="2 3">76</strain>
    </source>
</reference>
<dbReference type="CDD" id="cd04301">
    <property type="entry name" value="NAT_SF"/>
    <property type="match status" value="1"/>
</dbReference>
<protein>
    <submittedName>
        <fullName evidence="2">Acetyltransferase family protein</fullName>
    </submittedName>
</protein>